<evidence type="ECO:0000256" key="1">
    <source>
        <dbReference type="SAM" id="MobiDB-lite"/>
    </source>
</evidence>
<comment type="caution">
    <text evidence="3">The sequence shown here is derived from an EMBL/GenBank/DDBJ whole genome shotgun (WGS) entry which is preliminary data.</text>
</comment>
<feature type="compositionally biased region" description="Basic and acidic residues" evidence="1">
    <location>
        <begin position="53"/>
        <end position="63"/>
    </location>
</feature>
<dbReference type="Proteomes" id="UP000325313">
    <property type="component" value="Unassembled WGS sequence"/>
</dbReference>
<organism evidence="3 4">
    <name type="scientific">Puccinia graminis f. sp. tritici</name>
    <dbReference type="NCBI Taxonomy" id="56615"/>
    <lineage>
        <taxon>Eukaryota</taxon>
        <taxon>Fungi</taxon>
        <taxon>Dikarya</taxon>
        <taxon>Basidiomycota</taxon>
        <taxon>Pucciniomycotina</taxon>
        <taxon>Pucciniomycetes</taxon>
        <taxon>Pucciniales</taxon>
        <taxon>Pucciniaceae</taxon>
        <taxon>Puccinia</taxon>
    </lineage>
</organism>
<dbReference type="EMBL" id="VDEP01000271">
    <property type="protein sequence ID" value="KAA1116012.1"/>
    <property type="molecule type" value="Genomic_DNA"/>
</dbReference>
<reference evidence="3 4" key="1">
    <citation type="submission" date="2019-05" db="EMBL/GenBank/DDBJ databases">
        <title>Emergence of the Ug99 lineage of the wheat stem rust pathogen through somatic hybridization.</title>
        <authorList>
            <person name="Li F."/>
            <person name="Upadhyaya N.M."/>
            <person name="Sperschneider J."/>
            <person name="Matny O."/>
            <person name="Nguyen-Phuc H."/>
            <person name="Mago R."/>
            <person name="Raley C."/>
            <person name="Miller M.E."/>
            <person name="Silverstein K.A.T."/>
            <person name="Henningsen E."/>
            <person name="Hirsch C.D."/>
            <person name="Visser B."/>
            <person name="Pretorius Z.A."/>
            <person name="Steffenson B.J."/>
            <person name="Schwessinger B."/>
            <person name="Dodds P.N."/>
            <person name="Figueroa M."/>
        </authorList>
    </citation>
    <scope>NUCLEOTIDE SEQUENCE [LARGE SCALE GENOMIC DNA]</scope>
    <source>
        <strain evidence="3 4">Ug99</strain>
    </source>
</reference>
<evidence type="ECO:0000256" key="2">
    <source>
        <dbReference type="SAM" id="SignalP"/>
    </source>
</evidence>
<feature type="signal peptide" evidence="2">
    <location>
        <begin position="1"/>
        <end position="17"/>
    </location>
</feature>
<dbReference type="AlphaFoldDB" id="A0A5B0QRV4"/>
<feature type="region of interest" description="Disordered" evidence="1">
    <location>
        <begin position="53"/>
        <end position="85"/>
    </location>
</feature>
<protein>
    <submittedName>
        <fullName evidence="3">Uncharacterized protein</fullName>
    </submittedName>
</protein>
<sequence length="85" mass="9130">MFSRFLVLGFFSILASATTCGGKLPQEAGIEGSTARDVVEFGERNEGNLMIPEHEKLEAHSKIDSNLNAKGLDEEGETPDHNPGA</sequence>
<keyword evidence="2" id="KW-0732">Signal</keyword>
<name>A0A5B0QRV4_PUCGR</name>
<accession>A0A5B0QRV4</accession>
<evidence type="ECO:0000313" key="3">
    <source>
        <dbReference type="EMBL" id="KAA1116012.1"/>
    </source>
</evidence>
<proteinExistence type="predicted"/>
<feature type="chain" id="PRO_5022852000" evidence="2">
    <location>
        <begin position="18"/>
        <end position="85"/>
    </location>
</feature>
<gene>
    <name evidence="3" type="ORF">PGTUg99_032544</name>
</gene>
<evidence type="ECO:0000313" key="4">
    <source>
        <dbReference type="Proteomes" id="UP000325313"/>
    </source>
</evidence>